<dbReference type="GO" id="GO:0004714">
    <property type="term" value="F:transmembrane receptor protein tyrosine kinase activity"/>
    <property type="evidence" value="ECO:0007669"/>
    <property type="project" value="UniProtKB-EC"/>
</dbReference>
<gene>
    <name evidence="9" type="ORF">WA026_008145</name>
</gene>
<evidence type="ECO:0000256" key="3">
    <source>
        <dbReference type="ARBA" id="ARBA00022989"/>
    </source>
</evidence>
<evidence type="ECO:0000313" key="10">
    <source>
        <dbReference type="Proteomes" id="UP001431783"/>
    </source>
</evidence>
<keyword evidence="10" id="KW-1185">Reference proteome</keyword>
<evidence type="ECO:0000256" key="1">
    <source>
        <dbReference type="ARBA" id="ARBA00004167"/>
    </source>
</evidence>
<keyword evidence="3 7" id="KW-1133">Transmembrane helix</keyword>
<dbReference type="EMBL" id="JARQZJ010000003">
    <property type="protein sequence ID" value="KAK9870582.1"/>
    <property type="molecule type" value="Genomic_DNA"/>
</dbReference>
<dbReference type="PROSITE" id="PS50011">
    <property type="entry name" value="PROTEIN_KINASE_DOM"/>
    <property type="match status" value="1"/>
</dbReference>
<dbReference type="CDD" id="cd00192">
    <property type="entry name" value="PTKc"/>
    <property type="match status" value="1"/>
</dbReference>
<dbReference type="SUPFAM" id="SSF56112">
    <property type="entry name" value="Protein kinase-like (PK-like)"/>
    <property type="match status" value="1"/>
</dbReference>
<dbReference type="PROSITE" id="PS00107">
    <property type="entry name" value="PROTEIN_KINASE_ATP"/>
    <property type="match status" value="1"/>
</dbReference>
<proteinExistence type="predicted"/>
<evidence type="ECO:0000256" key="6">
    <source>
        <dbReference type="PROSITE-ProRule" id="PRU10141"/>
    </source>
</evidence>
<feature type="transmembrane region" description="Helical" evidence="7">
    <location>
        <begin position="835"/>
        <end position="857"/>
    </location>
</feature>
<keyword evidence="6" id="KW-0067">ATP-binding</keyword>
<dbReference type="CDD" id="cd06366">
    <property type="entry name" value="PBP1_GABAb_receptor"/>
    <property type="match status" value="1"/>
</dbReference>
<dbReference type="PRINTS" id="PR00109">
    <property type="entry name" value="TYRKINASE"/>
</dbReference>
<dbReference type="Gene3D" id="3.30.200.20">
    <property type="entry name" value="Phosphorylase Kinase, domain 1"/>
    <property type="match status" value="1"/>
</dbReference>
<comment type="catalytic activity">
    <reaction evidence="5">
        <text>L-tyrosyl-[protein] + ATP = O-phospho-L-tyrosyl-[protein] + ADP + H(+)</text>
        <dbReference type="Rhea" id="RHEA:10596"/>
        <dbReference type="Rhea" id="RHEA-COMP:10136"/>
        <dbReference type="Rhea" id="RHEA-COMP:20101"/>
        <dbReference type="ChEBI" id="CHEBI:15378"/>
        <dbReference type="ChEBI" id="CHEBI:30616"/>
        <dbReference type="ChEBI" id="CHEBI:46858"/>
        <dbReference type="ChEBI" id="CHEBI:61978"/>
        <dbReference type="ChEBI" id="CHEBI:456216"/>
        <dbReference type="EC" id="2.7.10.1"/>
    </reaction>
</comment>
<dbReference type="GO" id="GO:0043235">
    <property type="term" value="C:receptor complex"/>
    <property type="evidence" value="ECO:0007669"/>
    <property type="project" value="TreeGrafter"/>
</dbReference>
<dbReference type="PANTHER" id="PTHR24416">
    <property type="entry name" value="TYROSINE-PROTEIN KINASE RECEPTOR"/>
    <property type="match status" value="1"/>
</dbReference>
<dbReference type="InterPro" id="IPR008266">
    <property type="entry name" value="Tyr_kinase_AS"/>
</dbReference>
<feature type="domain" description="Protein kinase" evidence="8">
    <location>
        <begin position="900"/>
        <end position="1169"/>
    </location>
</feature>
<name>A0AAW1TIM0_9CUCU</name>
<reference evidence="9 10" key="1">
    <citation type="submission" date="2023-03" db="EMBL/GenBank/DDBJ databases">
        <title>Genome insight into feeding habits of ladybird beetles.</title>
        <authorList>
            <person name="Li H.-S."/>
            <person name="Huang Y.-H."/>
            <person name="Pang H."/>
        </authorList>
    </citation>
    <scope>NUCLEOTIDE SEQUENCE [LARGE SCALE GENOMIC DNA]</scope>
    <source>
        <strain evidence="9">SYSU_2023b</strain>
        <tissue evidence="9">Whole body</tissue>
    </source>
</reference>
<dbReference type="GO" id="GO:0005524">
    <property type="term" value="F:ATP binding"/>
    <property type="evidence" value="ECO:0007669"/>
    <property type="project" value="UniProtKB-UniRule"/>
</dbReference>
<dbReference type="InterPro" id="IPR028082">
    <property type="entry name" value="Peripla_BP_I"/>
</dbReference>
<keyword evidence="6" id="KW-0547">Nucleotide-binding</keyword>
<feature type="binding site" evidence="6">
    <location>
        <position position="931"/>
    </location>
    <ligand>
        <name>ATP</name>
        <dbReference type="ChEBI" id="CHEBI:30616"/>
    </ligand>
</feature>
<dbReference type="Pfam" id="PF01094">
    <property type="entry name" value="ANF_receptor"/>
    <property type="match status" value="1"/>
</dbReference>
<dbReference type="SMART" id="SM00219">
    <property type="entry name" value="TyrKc"/>
    <property type="match status" value="1"/>
</dbReference>
<keyword evidence="2 7" id="KW-0812">Transmembrane</keyword>
<dbReference type="InterPro" id="IPR011009">
    <property type="entry name" value="Kinase-like_dom_sf"/>
</dbReference>
<comment type="caution">
    <text evidence="9">The sequence shown here is derived from an EMBL/GenBank/DDBJ whole genome shotgun (WGS) entry which is preliminary data.</text>
</comment>
<comment type="subcellular location">
    <subcellularLocation>
        <location evidence="1">Membrane</location>
        <topology evidence="1">Single-pass membrane protein</topology>
    </subcellularLocation>
</comment>
<accession>A0AAW1TIM0</accession>
<dbReference type="FunFam" id="1.10.510.10:FF:001227">
    <property type="entry name" value="Tyrosine-protein kinase receptor"/>
    <property type="match status" value="1"/>
</dbReference>
<dbReference type="Pfam" id="PF07714">
    <property type="entry name" value="PK_Tyr_Ser-Thr"/>
    <property type="match status" value="1"/>
</dbReference>
<dbReference type="InterPro" id="IPR000719">
    <property type="entry name" value="Prot_kinase_dom"/>
</dbReference>
<evidence type="ECO:0000259" key="8">
    <source>
        <dbReference type="PROSITE" id="PS50011"/>
    </source>
</evidence>
<keyword evidence="4 7" id="KW-0472">Membrane</keyword>
<protein>
    <recommendedName>
        <fullName evidence="8">Protein kinase domain-containing protein</fullName>
    </recommendedName>
</protein>
<dbReference type="GO" id="GO:0005886">
    <property type="term" value="C:plasma membrane"/>
    <property type="evidence" value="ECO:0007669"/>
    <property type="project" value="TreeGrafter"/>
</dbReference>
<dbReference type="PANTHER" id="PTHR24416:SF489">
    <property type="entry name" value="PROTEIN KINASE DOMAIN-CONTAINING PROTEIN"/>
    <property type="match status" value="1"/>
</dbReference>
<dbReference type="GO" id="GO:0007169">
    <property type="term" value="P:cell surface receptor protein tyrosine kinase signaling pathway"/>
    <property type="evidence" value="ECO:0007669"/>
    <property type="project" value="TreeGrafter"/>
</dbReference>
<dbReference type="SUPFAM" id="SSF53822">
    <property type="entry name" value="Periplasmic binding protein-like I"/>
    <property type="match status" value="1"/>
</dbReference>
<organism evidence="9 10">
    <name type="scientific">Henosepilachna vigintioctopunctata</name>
    <dbReference type="NCBI Taxonomy" id="420089"/>
    <lineage>
        <taxon>Eukaryota</taxon>
        <taxon>Metazoa</taxon>
        <taxon>Ecdysozoa</taxon>
        <taxon>Arthropoda</taxon>
        <taxon>Hexapoda</taxon>
        <taxon>Insecta</taxon>
        <taxon>Pterygota</taxon>
        <taxon>Neoptera</taxon>
        <taxon>Endopterygota</taxon>
        <taxon>Coleoptera</taxon>
        <taxon>Polyphaga</taxon>
        <taxon>Cucujiformia</taxon>
        <taxon>Coccinelloidea</taxon>
        <taxon>Coccinellidae</taxon>
        <taxon>Epilachninae</taxon>
        <taxon>Epilachnini</taxon>
        <taxon>Henosepilachna</taxon>
    </lineage>
</organism>
<dbReference type="InterPro" id="IPR020635">
    <property type="entry name" value="Tyr_kinase_cat_dom"/>
</dbReference>
<evidence type="ECO:0000256" key="7">
    <source>
        <dbReference type="SAM" id="Phobius"/>
    </source>
</evidence>
<dbReference type="InterPro" id="IPR001828">
    <property type="entry name" value="ANF_lig-bd_rcpt"/>
</dbReference>
<evidence type="ECO:0000256" key="2">
    <source>
        <dbReference type="ARBA" id="ARBA00022692"/>
    </source>
</evidence>
<evidence type="ECO:0000256" key="4">
    <source>
        <dbReference type="ARBA" id="ARBA00023136"/>
    </source>
</evidence>
<dbReference type="PROSITE" id="PS00109">
    <property type="entry name" value="PROTEIN_KINASE_TYR"/>
    <property type="match status" value="1"/>
</dbReference>
<dbReference type="InterPro" id="IPR050122">
    <property type="entry name" value="RTK"/>
</dbReference>
<dbReference type="Gene3D" id="1.10.510.10">
    <property type="entry name" value="Transferase(Phosphotransferase) domain 1"/>
    <property type="match status" value="1"/>
</dbReference>
<dbReference type="InterPro" id="IPR001245">
    <property type="entry name" value="Ser-Thr/Tyr_kinase_cat_dom"/>
</dbReference>
<evidence type="ECO:0000313" key="9">
    <source>
        <dbReference type="EMBL" id="KAK9870582.1"/>
    </source>
</evidence>
<evidence type="ECO:0000256" key="5">
    <source>
        <dbReference type="ARBA" id="ARBA00051243"/>
    </source>
</evidence>
<dbReference type="InterPro" id="IPR017441">
    <property type="entry name" value="Protein_kinase_ATP_BS"/>
</dbReference>
<dbReference type="Proteomes" id="UP001431783">
    <property type="component" value="Unassembled WGS sequence"/>
</dbReference>
<sequence>MNWILHRIVYGKFFIYYLLISLFSTSVICTKYKKCYEDKPEMNAKKYPYYKNQPVTIKIDTSNRITHQLNSHVFRIFLQEILGYPRVELSYYEDNFNITKSIERLSGYHDIPTATINLEVWITPDYDTILAESSLSVEDCGNVAKIGGRFGWFIPYNLTHPIEMFHKKWYTDISEVSWTFFKNPYWSSFFDIDGSDEHYVRRNALRNKETNEYVCNNRNCTEGVYVPEQCRRESCALLLAPDYYSTNFVIEHINELNLYVKVVWLGNNLPDVVNTLKQKYMTSKSTKSLVILFWSPSLLIADESEFLTVAFKKCELQQSLGCKYEMNRLVKFSWNSIQELGKPLLDVSKQYTFEDNEYAKLLEIYKKNPERGVEAASCEWMKRSEERLRFWKPSLDDSKTIYIGGIFPMRNSPFVGPGIAIAAKMAESAINAAGILSDYKLEVFISDGQCTSDLVMKMFIDYVVNKQFESMIGVLGPACSDTVEPLARVSKHYQTMIISYSAEGSSFSDREKYPYFFRTIGENRHYIPVYVKFLKYMGWKQVAALTEDGQKYTEYISLMQTLLDDNQITFISNIKFPRDQEDILMTKYLEGLKKKRARIIIADVVSDVLRLIMCEAYKLKMTAKEGYIWFLPISYSTLKGGNINCTAQEMEEAEKGYFSMAHAYYGEDDQIMQENKTVKQWREEYRNSTKYMSNYAGYAYDAVWTYALATAKLAKTDPEALSNIHSNATIKKLVEYLNETDFMGVSGRIKFRGGPSRFSVINIMQWYDKQTHIVGQFHPNLSDNKPEILGGRLDINDTLIKWFTKDGSKPSDGKLPPEVCALDGFARFFNVDCSMAIVILNIIVITTVVLIVGLIIYKIKERYDKKVQATEEYIKALNVEWSTVVGMKELSKWEVSRDVVIINRKLGEGAFGTVYGGEALFTEGWLPVAVKSLKMESSHEDKIDFLSEADVMRNFSHTNIVKLLGVITIAEPLQTIMEFMLYGDLKTYLLARRHLAFSTSDEVSSERLTSMSLDIARGLSYLAENKFVHRDLASRNCLVNANRNIKIGDFGMCRPMSTNEYYRFNRRGMLPVRWMAPESLELGIFTTASDVWSYGVILYEMVTFGSFPFQGLSNTEVLDVVKEGKCLNVPIGVKPQLEALMNSCWNRSYKARPQAKEIVAYIAGYKDLLTACLDAPLSSVQIENSDELEIRFPDRKCSSPTSKNPPIPNGTMLEPDVLRFRRQTSAPETSVNIPLDSYCAKEPLLGSKETSSSNNYGKYARNQNINKEVPVPEEDDYIPASVLMNGNAMTRI</sequence>
<dbReference type="Gene3D" id="3.40.50.2300">
    <property type="match status" value="2"/>
</dbReference>